<dbReference type="AlphaFoldDB" id="E7FVC8"/>
<dbReference type="Proteomes" id="UP000003028">
    <property type="component" value="Unassembled WGS sequence"/>
</dbReference>
<keyword evidence="1" id="KW-0812">Transmembrane</keyword>
<sequence>MKKIISIIRTLLVLYTALIFMSIYPMLITVGSESFDLTKWLDVDQYFVKPIYISLILVLLTYVISAVLMILDKKIKNRLPNSINNGFLNFRKMGRYGLD</sequence>
<evidence type="ECO:0000313" key="2">
    <source>
        <dbReference type="EMBL" id="EFY08848.1"/>
    </source>
</evidence>
<dbReference type="EMBL" id="ACLK02000002">
    <property type="protein sequence ID" value="EFY08848.1"/>
    <property type="molecule type" value="Genomic_DNA"/>
</dbReference>
<organism evidence="2 3">
    <name type="scientific">Erysipelothrix rhusiopathiae ATCC 19414</name>
    <dbReference type="NCBI Taxonomy" id="525280"/>
    <lineage>
        <taxon>Bacteria</taxon>
        <taxon>Bacillati</taxon>
        <taxon>Bacillota</taxon>
        <taxon>Erysipelotrichia</taxon>
        <taxon>Erysipelotrichales</taxon>
        <taxon>Erysipelotrichaceae</taxon>
        <taxon>Erysipelothrix</taxon>
    </lineage>
</organism>
<reference evidence="2" key="1">
    <citation type="submission" date="2011-01" db="EMBL/GenBank/DDBJ databases">
        <authorList>
            <person name="Muzny D."/>
            <person name="Qin X."/>
            <person name="Buhay C."/>
            <person name="Dugan-Rocha S."/>
            <person name="Ding Y."/>
            <person name="Chen G."/>
            <person name="Hawes A."/>
            <person name="Holder M."/>
            <person name="Jhangiani S."/>
            <person name="Johnson A."/>
            <person name="Khan Z."/>
            <person name="Li Z."/>
            <person name="Liu W."/>
            <person name="Liu X."/>
            <person name="Perez L."/>
            <person name="Shen H."/>
            <person name="Wang Q."/>
            <person name="Watt J."/>
            <person name="Xi L."/>
            <person name="Xin Y."/>
            <person name="Zhou J."/>
            <person name="Deng J."/>
            <person name="Jiang H."/>
            <person name="Liu Y."/>
            <person name="Qu J."/>
            <person name="Song X.-Z."/>
            <person name="Zhang L."/>
            <person name="Villasana D."/>
            <person name="Johnson A."/>
            <person name="Liu J."/>
            <person name="Liyanage D."/>
            <person name="Lorensuhewa L."/>
            <person name="Robinson T."/>
            <person name="Song A."/>
            <person name="Song B.-B."/>
            <person name="Dinh H."/>
            <person name="Thornton R."/>
            <person name="Coyle M."/>
            <person name="Francisco L."/>
            <person name="Jackson L."/>
            <person name="Javaid M."/>
            <person name="Korchina V."/>
            <person name="Kovar C."/>
            <person name="Mata R."/>
            <person name="Mathew T."/>
            <person name="Ngo R."/>
            <person name="Nguyen L."/>
            <person name="Nguyen N."/>
            <person name="Okwuonu G."/>
            <person name="Ongeri F."/>
            <person name="Pham C."/>
            <person name="Simmons D."/>
            <person name="Wilczek-Boney K."/>
            <person name="Hale W."/>
            <person name="Jakkamsetti A."/>
            <person name="Pham P."/>
            <person name="Ruth R."/>
            <person name="San Lucas F."/>
            <person name="Warren J."/>
            <person name="Zhang J."/>
            <person name="Zhao Z."/>
            <person name="Zhou C."/>
            <person name="Zhu D."/>
            <person name="Lee S."/>
            <person name="Bess C."/>
            <person name="Blankenburg K."/>
            <person name="Forbes L."/>
            <person name="Fu Q."/>
            <person name="Gubbala S."/>
            <person name="Hirani K."/>
            <person name="Jayaseelan J.C."/>
            <person name="Lara F."/>
            <person name="Munidasa M."/>
            <person name="Palculict T."/>
            <person name="Patil S."/>
            <person name="Pu L.-L."/>
            <person name="Saada N."/>
            <person name="Tang L."/>
            <person name="Weissenberger G."/>
            <person name="Zhu Y."/>
            <person name="Hemphill L."/>
            <person name="Shang Y."/>
            <person name="Youmans B."/>
            <person name="Ayvaz T."/>
            <person name="Ross M."/>
            <person name="Santibanez J."/>
            <person name="Aqrawi P."/>
            <person name="Gross S."/>
            <person name="Joshi V."/>
            <person name="Fowler G."/>
            <person name="Nazareth L."/>
            <person name="Reid J."/>
            <person name="Worley K."/>
            <person name="Petrosino J."/>
            <person name="Highlander S."/>
            <person name="Gibbs R."/>
        </authorList>
    </citation>
    <scope>NUCLEOTIDE SEQUENCE [LARGE SCALE GENOMIC DNA]</scope>
    <source>
        <strain evidence="2">ATCC 19414</strain>
    </source>
</reference>
<gene>
    <name evidence="2" type="ORF">HMPREF0357_10955</name>
</gene>
<protein>
    <submittedName>
        <fullName evidence="2">Uncharacterized protein</fullName>
    </submittedName>
</protein>
<evidence type="ECO:0000256" key="1">
    <source>
        <dbReference type="SAM" id="Phobius"/>
    </source>
</evidence>
<name>E7FVC8_ERYRH</name>
<keyword evidence="3" id="KW-1185">Reference proteome</keyword>
<comment type="caution">
    <text evidence="2">The sequence shown here is derived from an EMBL/GenBank/DDBJ whole genome shotgun (WGS) entry which is preliminary data.</text>
</comment>
<keyword evidence="1" id="KW-1133">Transmembrane helix</keyword>
<proteinExistence type="predicted"/>
<feature type="transmembrane region" description="Helical" evidence="1">
    <location>
        <begin position="51"/>
        <end position="71"/>
    </location>
</feature>
<keyword evidence="1" id="KW-0472">Membrane</keyword>
<accession>E7FVC8</accession>
<feature type="transmembrane region" description="Helical" evidence="1">
    <location>
        <begin position="12"/>
        <end position="31"/>
    </location>
</feature>
<evidence type="ECO:0000313" key="3">
    <source>
        <dbReference type="Proteomes" id="UP000003028"/>
    </source>
</evidence>